<dbReference type="Gene3D" id="3.40.50.720">
    <property type="entry name" value="NAD(P)-binding Rossmann-like Domain"/>
    <property type="match status" value="2"/>
</dbReference>
<keyword evidence="5" id="KW-0520">NAD</keyword>
<evidence type="ECO:0000313" key="8">
    <source>
        <dbReference type="EMBL" id="CAB4548701.1"/>
    </source>
</evidence>
<evidence type="ECO:0000256" key="3">
    <source>
        <dbReference type="ARBA" id="ARBA00012954"/>
    </source>
</evidence>
<dbReference type="InterPro" id="IPR014027">
    <property type="entry name" value="UDP-Glc/GDP-Man_DH_C"/>
</dbReference>
<dbReference type="AlphaFoldDB" id="A0A6J6CBI4"/>
<dbReference type="Pfam" id="PF03721">
    <property type="entry name" value="UDPG_MGDP_dh_N"/>
    <property type="match status" value="1"/>
</dbReference>
<dbReference type="PANTHER" id="PTHR43750">
    <property type="entry name" value="UDP-GLUCOSE 6-DEHYDROGENASE TUAD"/>
    <property type="match status" value="1"/>
</dbReference>
<evidence type="ECO:0000256" key="5">
    <source>
        <dbReference type="ARBA" id="ARBA00023027"/>
    </source>
</evidence>
<evidence type="ECO:0000256" key="6">
    <source>
        <dbReference type="ARBA" id="ARBA00047473"/>
    </source>
</evidence>
<dbReference type="SMART" id="SM00984">
    <property type="entry name" value="UDPG_MGDP_dh_C"/>
    <property type="match status" value="1"/>
</dbReference>
<dbReference type="SUPFAM" id="SSF48179">
    <property type="entry name" value="6-phosphogluconate dehydrogenase C-terminal domain-like"/>
    <property type="match status" value="1"/>
</dbReference>
<dbReference type="Pfam" id="PF00984">
    <property type="entry name" value="UDPG_MGDP_dh"/>
    <property type="match status" value="1"/>
</dbReference>
<dbReference type="Gene3D" id="1.20.5.100">
    <property type="entry name" value="Cytochrome c1, transmembrane anchor, C-terminal"/>
    <property type="match status" value="1"/>
</dbReference>
<dbReference type="PIRSF" id="PIRSF000124">
    <property type="entry name" value="UDPglc_GDPman_dh"/>
    <property type="match status" value="1"/>
</dbReference>
<reference evidence="8" key="1">
    <citation type="submission" date="2020-05" db="EMBL/GenBank/DDBJ databases">
        <authorList>
            <person name="Chiriac C."/>
            <person name="Salcher M."/>
            <person name="Ghai R."/>
            <person name="Kavagutti S V."/>
        </authorList>
    </citation>
    <scope>NUCLEOTIDE SEQUENCE</scope>
</reference>
<dbReference type="EMBL" id="CAEZSL010000132">
    <property type="protein sequence ID" value="CAB4548701.1"/>
    <property type="molecule type" value="Genomic_DNA"/>
</dbReference>
<dbReference type="SUPFAM" id="SSF52413">
    <property type="entry name" value="UDP-glucose/GDP-mannose dehydrogenase C-terminal domain"/>
    <property type="match status" value="1"/>
</dbReference>
<dbReference type="GO" id="GO:0006065">
    <property type="term" value="P:UDP-glucuronate biosynthetic process"/>
    <property type="evidence" value="ECO:0007669"/>
    <property type="project" value="UniProtKB-UniPathway"/>
</dbReference>
<evidence type="ECO:0000259" key="7">
    <source>
        <dbReference type="SMART" id="SM00984"/>
    </source>
</evidence>
<dbReference type="PANTHER" id="PTHR43750:SF3">
    <property type="entry name" value="UDP-GLUCOSE 6-DEHYDROGENASE TUAD"/>
    <property type="match status" value="1"/>
</dbReference>
<dbReference type="EC" id="1.1.1.22" evidence="3"/>
<dbReference type="GO" id="GO:0000271">
    <property type="term" value="P:polysaccharide biosynthetic process"/>
    <property type="evidence" value="ECO:0007669"/>
    <property type="project" value="InterPro"/>
</dbReference>
<dbReference type="UniPathway" id="UPA00038">
    <property type="reaction ID" value="UER00491"/>
</dbReference>
<dbReference type="GO" id="GO:0003979">
    <property type="term" value="F:UDP-glucose 6-dehydrogenase activity"/>
    <property type="evidence" value="ECO:0007669"/>
    <property type="project" value="UniProtKB-EC"/>
</dbReference>
<evidence type="ECO:0000256" key="4">
    <source>
        <dbReference type="ARBA" id="ARBA00023002"/>
    </source>
</evidence>
<dbReference type="InterPro" id="IPR008927">
    <property type="entry name" value="6-PGluconate_DH-like_C_sf"/>
</dbReference>
<comment type="catalytic activity">
    <reaction evidence="6">
        <text>UDP-alpha-D-glucose + 2 NAD(+) + H2O = UDP-alpha-D-glucuronate + 2 NADH + 3 H(+)</text>
        <dbReference type="Rhea" id="RHEA:23596"/>
        <dbReference type="ChEBI" id="CHEBI:15377"/>
        <dbReference type="ChEBI" id="CHEBI:15378"/>
        <dbReference type="ChEBI" id="CHEBI:57540"/>
        <dbReference type="ChEBI" id="CHEBI:57945"/>
        <dbReference type="ChEBI" id="CHEBI:58052"/>
        <dbReference type="ChEBI" id="CHEBI:58885"/>
        <dbReference type="EC" id="1.1.1.22"/>
    </reaction>
</comment>
<sequence>MALKIAVVGTGYVGLTTGACLAHLGHKVVCADIDPEKIASLRSGHIPIVEDGLTELVTQGLASGNLSFVVGSSGAVQDCEIAFLCVPTPQGDDGAADLSYVQAASEEISASLPFGAIVVNKSTVPVGSTKVVERSLQRPDISVVSNPEFLREGSAVHDFLHPDRVVIGSDNRQASLKVASVYDALSAKIIITDPASAETIKYAANAFLATKLSFINAIAAICEGVGADINDVVSGIGSDTRIGANFLQPGPGWGGSCFPKDSRALIKIAEDADYNFDLLKGVITVNNQQFDRVTEKICLAAGGSVSGKIVAVWGLTFKAGTDDLRDSPSLQIIQRLLHLGAIIQAFDPTVTSHRIGLNQEIQIAETAVKCAQNAEVLVVLTEWSEFTKIDPSEVRAVMSGRTIVDGRNLLDRSTWQEAGFTHLGIGR</sequence>
<dbReference type="PROSITE" id="PS51257">
    <property type="entry name" value="PROKAR_LIPOPROTEIN"/>
    <property type="match status" value="1"/>
</dbReference>
<protein>
    <recommendedName>
        <fullName evidence="3">UDP-glucose 6-dehydrogenase</fullName>
        <ecNumber evidence="3">1.1.1.22</ecNumber>
    </recommendedName>
</protein>
<dbReference type="InterPro" id="IPR028357">
    <property type="entry name" value="UDPglc_DH_bac"/>
</dbReference>
<dbReference type="InterPro" id="IPR036291">
    <property type="entry name" value="NAD(P)-bd_dom_sf"/>
</dbReference>
<dbReference type="InterPro" id="IPR014026">
    <property type="entry name" value="UDP-Glc/GDP-Man_DH_dimer"/>
</dbReference>
<dbReference type="InterPro" id="IPR017476">
    <property type="entry name" value="UDP-Glc/GDP-Man"/>
</dbReference>
<feature type="domain" description="UDP-glucose/GDP-mannose dehydrogenase C-terminal" evidence="7">
    <location>
        <begin position="311"/>
        <end position="412"/>
    </location>
</feature>
<dbReference type="NCBIfam" id="TIGR03026">
    <property type="entry name" value="NDP-sugDHase"/>
    <property type="match status" value="1"/>
</dbReference>
<accession>A0A6J6CBI4</accession>
<dbReference type="InterPro" id="IPR001732">
    <property type="entry name" value="UDP-Glc/GDP-Man_DH_N"/>
</dbReference>
<organism evidence="8">
    <name type="scientific">freshwater metagenome</name>
    <dbReference type="NCBI Taxonomy" id="449393"/>
    <lineage>
        <taxon>unclassified sequences</taxon>
        <taxon>metagenomes</taxon>
        <taxon>ecological metagenomes</taxon>
    </lineage>
</organism>
<comment type="similarity">
    <text evidence="2">Belongs to the UDP-glucose/GDP-mannose dehydrogenase family.</text>
</comment>
<dbReference type="PIRSF" id="PIRSF500134">
    <property type="entry name" value="UDPglc_DH_bac"/>
    <property type="match status" value="1"/>
</dbReference>
<dbReference type="GO" id="GO:0051287">
    <property type="term" value="F:NAD binding"/>
    <property type="evidence" value="ECO:0007669"/>
    <property type="project" value="InterPro"/>
</dbReference>
<gene>
    <name evidence="8" type="ORF">UFOPK1421_01129</name>
</gene>
<name>A0A6J6CBI4_9ZZZZ</name>
<evidence type="ECO:0000256" key="2">
    <source>
        <dbReference type="ARBA" id="ARBA00006601"/>
    </source>
</evidence>
<dbReference type="SUPFAM" id="SSF51735">
    <property type="entry name" value="NAD(P)-binding Rossmann-fold domains"/>
    <property type="match status" value="1"/>
</dbReference>
<comment type="pathway">
    <text evidence="1">Nucleotide-sugar biosynthesis; UDP-alpha-D-glucuronate biosynthesis; UDP-alpha-D-glucuronate from UDP-alpha-D-glucose: step 1/1.</text>
</comment>
<dbReference type="InterPro" id="IPR036220">
    <property type="entry name" value="UDP-Glc/GDP-Man_DH_C_sf"/>
</dbReference>
<dbReference type="Pfam" id="PF03720">
    <property type="entry name" value="UDPG_MGDP_dh_C"/>
    <property type="match status" value="1"/>
</dbReference>
<evidence type="ECO:0000256" key="1">
    <source>
        <dbReference type="ARBA" id="ARBA00004701"/>
    </source>
</evidence>
<keyword evidence="4" id="KW-0560">Oxidoreductase</keyword>
<proteinExistence type="inferred from homology"/>